<evidence type="ECO:0000313" key="3">
    <source>
        <dbReference type="EMBL" id="GHD30042.1"/>
    </source>
</evidence>
<keyword evidence="1" id="KW-1133">Transmembrane helix</keyword>
<dbReference type="SUPFAM" id="SSF57783">
    <property type="entry name" value="Zinc beta-ribbon"/>
    <property type="match status" value="1"/>
</dbReference>
<gene>
    <name evidence="3" type="ORF">GCM10007053_11390</name>
</gene>
<dbReference type="GO" id="GO:0003916">
    <property type="term" value="F:DNA topoisomerase activity"/>
    <property type="evidence" value="ECO:0007669"/>
    <property type="project" value="InterPro"/>
</dbReference>
<name>A0A919CJI3_9GAMM</name>
<keyword evidence="3" id="KW-0238">DNA-binding</keyword>
<dbReference type="GO" id="GO:0005694">
    <property type="term" value="C:chromosome"/>
    <property type="evidence" value="ECO:0007669"/>
    <property type="project" value="InterPro"/>
</dbReference>
<comment type="caution">
    <text evidence="3">The sequence shown here is derived from an EMBL/GenBank/DDBJ whole genome shotgun (WGS) entry which is preliminary data.</text>
</comment>
<proteinExistence type="predicted"/>
<feature type="domain" description="NERD" evidence="2">
    <location>
        <begin position="34"/>
        <end position="151"/>
    </location>
</feature>
<sequence>MDILETVTSTWLFHLWWLIPLVLFWRVIDSAWFKGKVGEWAVANSFTKYLNSDEYTVLHDITLPTEKGTTQIDHIVLSQFGIFVIETKNYSGWIFGNTANRTWTQTFHRTKFKFQNPLWQNAKHVKAVAATLQLPSDSIHSVIIFTGTAQFRTPMPPNVTCRAGGVMHIRTYRSPIYSSEQVAQMIDAIEKARHTPGFKTNIAHVRQIKENAAATPSCPKCDIPMTLRTAKKGAKAGNQFWGCSNFPKCRYTRPV</sequence>
<reference evidence="3" key="2">
    <citation type="submission" date="2020-09" db="EMBL/GenBank/DDBJ databases">
        <authorList>
            <person name="Sun Q."/>
            <person name="Kim S."/>
        </authorList>
    </citation>
    <scope>NUCLEOTIDE SEQUENCE</scope>
    <source>
        <strain evidence="3">KCTC 23430</strain>
    </source>
</reference>
<evidence type="ECO:0000256" key="1">
    <source>
        <dbReference type="SAM" id="Phobius"/>
    </source>
</evidence>
<keyword evidence="4" id="KW-1185">Reference proteome</keyword>
<reference evidence="3" key="1">
    <citation type="journal article" date="2014" name="Int. J. Syst. Evol. Microbiol.">
        <title>Complete genome sequence of Corynebacterium casei LMG S-19264T (=DSM 44701T), isolated from a smear-ripened cheese.</title>
        <authorList>
            <consortium name="US DOE Joint Genome Institute (JGI-PGF)"/>
            <person name="Walter F."/>
            <person name="Albersmeier A."/>
            <person name="Kalinowski J."/>
            <person name="Ruckert C."/>
        </authorList>
    </citation>
    <scope>NUCLEOTIDE SEQUENCE</scope>
    <source>
        <strain evidence="3">KCTC 23430</strain>
    </source>
</reference>
<keyword evidence="1" id="KW-0472">Membrane</keyword>
<dbReference type="RefSeq" id="WP_189475983.1">
    <property type="nucleotide sequence ID" value="NZ_BMYM01000001.1"/>
</dbReference>
<dbReference type="Pfam" id="PF08378">
    <property type="entry name" value="NERD"/>
    <property type="match status" value="1"/>
</dbReference>
<dbReference type="AlphaFoldDB" id="A0A919CJI3"/>
<dbReference type="InterPro" id="IPR011528">
    <property type="entry name" value="NERD"/>
</dbReference>
<evidence type="ECO:0000259" key="2">
    <source>
        <dbReference type="PROSITE" id="PS50965"/>
    </source>
</evidence>
<dbReference type="GO" id="GO:0006265">
    <property type="term" value="P:DNA topological change"/>
    <property type="evidence" value="ECO:0007669"/>
    <property type="project" value="InterPro"/>
</dbReference>
<protein>
    <submittedName>
        <fullName evidence="3">DNA-binding protein</fullName>
    </submittedName>
</protein>
<evidence type="ECO:0000313" key="4">
    <source>
        <dbReference type="Proteomes" id="UP000644693"/>
    </source>
</evidence>
<dbReference type="EMBL" id="BMYM01000001">
    <property type="protein sequence ID" value="GHD30042.1"/>
    <property type="molecule type" value="Genomic_DNA"/>
</dbReference>
<dbReference type="Proteomes" id="UP000644693">
    <property type="component" value="Unassembled WGS sequence"/>
</dbReference>
<accession>A0A919CJI3</accession>
<feature type="transmembrane region" description="Helical" evidence="1">
    <location>
        <begin position="12"/>
        <end position="28"/>
    </location>
</feature>
<keyword evidence="1" id="KW-0812">Transmembrane</keyword>
<dbReference type="PROSITE" id="PS50965">
    <property type="entry name" value="NERD"/>
    <property type="match status" value="1"/>
</dbReference>
<organism evidence="3 4">
    <name type="scientific">Parahalioglobus pacificus</name>
    <dbReference type="NCBI Taxonomy" id="930806"/>
    <lineage>
        <taxon>Bacteria</taxon>
        <taxon>Pseudomonadati</taxon>
        <taxon>Pseudomonadota</taxon>
        <taxon>Gammaproteobacteria</taxon>
        <taxon>Cellvibrionales</taxon>
        <taxon>Halieaceae</taxon>
        <taxon>Parahalioglobus</taxon>
    </lineage>
</organism>
<dbReference type="InterPro" id="IPR013498">
    <property type="entry name" value="Topo_IA_Znf"/>
</dbReference>
<dbReference type="Gene3D" id="3.30.65.10">
    <property type="entry name" value="Bacterial Topoisomerase I, domain 1"/>
    <property type="match status" value="1"/>
</dbReference>
<dbReference type="GO" id="GO:0003677">
    <property type="term" value="F:DNA binding"/>
    <property type="evidence" value="ECO:0007669"/>
    <property type="project" value="UniProtKB-KW"/>
</dbReference>
<dbReference type="Pfam" id="PF01396">
    <property type="entry name" value="Zn_ribbon_Top1"/>
    <property type="match status" value="1"/>
</dbReference>